<evidence type="ECO:0000313" key="3">
    <source>
        <dbReference type="EMBL" id="OGE29203.1"/>
    </source>
</evidence>
<feature type="signal peptide" evidence="2">
    <location>
        <begin position="1"/>
        <end position="21"/>
    </location>
</feature>
<feature type="transmembrane region" description="Helical" evidence="1">
    <location>
        <begin position="76"/>
        <end position="98"/>
    </location>
</feature>
<accession>A0A1F5JKN3</accession>
<gene>
    <name evidence="3" type="ORF">A2867_02800</name>
</gene>
<evidence type="ECO:0000256" key="2">
    <source>
        <dbReference type="SAM" id="SignalP"/>
    </source>
</evidence>
<feature type="transmembrane region" description="Helical" evidence="1">
    <location>
        <begin position="48"/>
        <end position="69"/>
    </location>
</feature>
<evidence type="ECO:0000256" key="1">
    <source>
        <dbReference type="SAM" id="Phobius"/>
    </source>
</evidence>
<name>A0A1F5JKN3_9BACT</name>
<dbReference type="AlphaFoldDB" id="A0A1F5JKN3"/>
<dbReference type="Proteomes" id="UP000177555">
    <property type="component" value="Unassembled WGS sequence"/>
</dbReference>
<keyword evidence="1" id="KW-0812">Transmembrane</keyword>
<organism evidence="3 4">
    <name type="scientific">Candidatus Daviesbacteria bacterium RIFCSPHIGHO2_01_FULL_40_11</name>
    <dbReference type="NCBI Taxonomy" id="1797762"/>
    <lineage>
        <taxon>Bacteria</taxon>
        <taxon>Candidatus Daviesiibacteriota</taxon>
    </lineage>
</organism>
<keyword evidence="1" id="KW-0472">Membrane</keyword>
<reference evidence="3 4" key="1">
    <citation type="journal article" date="2016" name="Nat. Commun.">
        <title>Thousands of microbial genomes shed light on interconnected biogeochemical processes in an aquifer system.</title>
        <authorList>
            <person name="Anantharaman K."/>
            <person name="Brown C.T."/>
            <person name="Hug L.A."/>
            <person name="Sharon I."/>
            <person name="Castelle C.J."/>
            <person name="Probst A.J."/>
            <person name="Thomas B.C."/>
            <person name="Singh A."/>
            <person name="Wilkins M.J."/>
            <person name="Karaoz U."/>
            <person name="Brodie E.L."/>
            <person name="Williams K.H."/>
            <person name="Hubbard S.S."/>
            <person name="Banfield J.F."/>
        </authorList>
    </citation>
    <scope>NUCLEOTIDE SEQUENCE [LARGE SCALE GENOMIC DNA]</scope>
</reference>
<keyword evidence="1" id="KW-1133">Transmembrane helix</keyword>
<keyword evidence="2" id="KW-0732">Signal</keyword>
<comment type="caution">
    <text evidence="3">The sequence shown here is derived from an EMBL/GenBank/DDBJ whole genome shotgun (WGS) entry which is preliminary data.</text>
</comment>
<feature type="chain" id="PRO_5009519035" evidence="2">
    <location>
        <begin position="22"/>
        <end position="100"/>
    </location>
</feature>
<evidence type="ECO:0000313" key="4">
    <source>
        <dbReference type="Proteomes" id="UP000177555"/>
    </source>
</evidence>
<sequence length="100" mass="11243">MQRWQAYILNLALALTFFAMAAKAFVYPDEINDPINNSVIFKDILDKIPVSLIGIHDAIIGLLLALRIFPKLINTWAAIWVGTVIILLITSMTVPGYWMP</sequence>
<proteinExistence type="predicted"/>
<dbReference type="EMBL" id="MFCP01000009">
    <property type="protein sequence ID" value="OGE29203.1"/>
    <property type="molecule type" value="Genomic_DNA"/>
</dbReference>
<protein>
    <submittedName>
        <fullName evidence="3">Uncharacterized protein</fullName>
    </submittedName>
</protein>